<keyword evidence="3" id="KW-1185">Reference proteome</keyword>
<dbReference type="Proteomes" id="UP000579647">
    <property type="component" value="Unassembled WGS sequence"/>
</dbReference>
<name>A0A840WIS3_9ACTN</name>
<evidence type="ECO:0000313" key="2">
    <source>
        <dbReference type="EMBL" id="MBB5491587.1"/>
    </source>
</evidence>
<evidence type="ECO:0000256" key="1">
    <source>
        <dbReference type="SAM" id="MobiDB-lite"/>
    </source>
</evidence>
<dbReference type="AlphaFoldDB" id="A0A840WIS3"/>
<protein>
    <submittedName>
        <fullName evidence="2">Uncharacterized protein (DUF1697 family)</fullName>
    </submittedName>
</protein>
<dbReference type="Pfam" id="PF08002">
    <property type="entry name" value="DUF1697"/>
    <property type="match status" value="1"/>
</dbReference>
<dbReference type="RefSeq" id="WP_312893783.1">
    <property type="nucleotide sequence ID" value="NZ_BAAAKM010000068.1"/>
</dbReference>
<organism evidence="2 3">
    <name type="scientific">Nocardiopsis metallicus</name>
    <dbReference type="NCBI Taxonomy" id="179819"/>
    <lineage>
        <taxon>Bacteria</taxon>
        <taxon>Bacillati</taxon>
        <taxon>Actinomycetota</taxon>
        <taxon>Actinomycetes</taxon>
        <taxon>Streptosporangiales</taxon>
        <taxon>Nocardiopsidaceae</taxon>
        <taxon>Nocardiopsis</taxon>
    </lineage>
</organism>
<gene>
    <name evidence="2" type="ORF">HNR07_002724</name>
</gene>
<evidence type="ECO:0000313" key="3">
    <source>
        <dbReference type="Proteomes" id="UP000579647"/>
    </source>
</evidence>
<reference evidence="2 3" key="1">
    <citation type="submission" date="2020-08" db="EMBL/GenBank/DDBJ databases">
        <title>Sequencing the genomes of 1000 actinobacteria strains.</title>
        <authorList>
            <person name="Klenk H.-P."/>
        </authorList>
    </citation>
    <scope>NUCLEOTIDE SEQUENCE [LARGE SCALE GENOMIC DNA]</scope>
    <source>
        <strain evidence="2 3">DSM 44598</strain>
    </source>
</reference>
<dbReference type="InterPro" id="IPR012545">
    <property type="entry name" value="DUF1697"/>
</dbReference>
<sequence length="153" mass="15927">MVTADEPAPEAVGAAVREAVHTRFGFDAPVLVSTLERFRATVAANPLDAAGPSVFMVLFCSEPVDTAGLTSIDPAAYPGERIALTPTEVSTHHERGAHEALLPAVVGRHRPGEITARDWRTVLPPLEMAGGSRGRTSVPGDGARERPGTVGGA</sequence>
<comment type="caution">
    <text evidence="2">The sequence shown here is derived from an EMBL/GenBank/DDBJ whole genome shotgun (WGS) entry which is preliminary data.</text>
</comment>
<dbReference type="SUPFAM" id="SSF160379">
    <property type="entry name" value="SP0830-like"/>
    <property type="match status" value="1"/>
</dbReference>
<accession>A0A840WIS3</accession>
<dbReference type="EMBL" id="JACHDO010000001">
    <property type="protein sequence ID" value="MBB5491587.1"/>
    <property type="molecule type" value="Genomic_DNA"/>
</dbReference>
<proteinExistence type="predicted"/>
<feature type="region of interest" description="Disordered" evidence="1">
    <location>
        <begin position="125"/>
        <end position="153"/>
    </location>
</feature>